<accession>K5WHL7</accession>
<dbReference type="AlphaFoldDB" id="K5WHL7"/>
<dbReference type="SUPFAM" id="SSF50978">
    <property type="entry name" value="WD40 repeat-like"/>
    <property type="match status" value="1"/>
</dbReference>
<dbReference type="PROSITE" id="PS50294">
    <property type="entry name" value="WD_REPEATS_REGION"/>
    <property type="match status" value="1"/>
</dbReference>
<dbReference type="InParanoid" id="K5WHL7"/>
<dbReference type="SMART" id="SM00320">
    <property type="entry name" value="WD40"/>
    <property type="match status" value="5"/>
</dbReference>
<name>K5WHL7_PHACS</name>
<organism evidence="4 5">
    <name type="scientific">Phanerochaete carnosa (strain HHB-10118-sp)</name>
    <name type="common">White-rot fungus</name>
    <name type="synonym">Peniophora carnosa</name>
    <dbReference type="NCBI Taxonomy" id="650164"/>
    <lineage>
        <taxon>Eukaryota</taxon>
        <taxon>Fungi</taxon>
        <taxon>Dikarya</taxon>
        <taxon>Basidiomycota</taxon>
        <taxon>Agaricomycotina</taxon>
        <taxon>Agaricomycetes</taxon>
        <taxon>Polyporales</taxon>
        <taxon>Phanerochaetaceae</taxon>
        <taxon>Phanerochaete</taxon>
    </lineage>
</organism>
<evidence type="ECO:0000256" key="3">
    <source>
        <dbReference type="PROSITE-ProRule" id="PRU00221"/>
    </source>
</evidence>
<dbReference type="STRING" id="650164.K5WHL7"/>
<dbReference type="GeneID" id="18920523"/>
<dbReference type="RefSeq" id="XP_007391402.1">
    <property type="nucleotide sequence ID" value="XM_007391340.1"/>
</dbReference>
<protein>
    <recommendedName>
        <fullName evidence="6">Anaphase-promoting complex subunit 4 WD40 domain-containing protein</fullName>
    </recommendedName>
</protein>
<dbReference type="KEGG" id="pco:PHACADRAFT_85938"/>
<dbReference type="InterPro" id="IPR019775">
    <property type="entry name" value="WD40_repeat_CS"/>
</dbReference>
<dbReference type="PROSITE" id="PS00678">
    <property type="entry name" value="WD_REPEATS_1"/>
    <property type="match status" value="1"/>
</dbReference>
<evidence type="ECO:0000256" key="2">
    <source>
        <dbReference type="ARBA" id="ARBA00022737"/>
    </source>
</evidence>
<keyword evidence="1 3" id="KW-0853">WD repeat</keyword>
<sequence>MKLKQLIFADSRDPSASCKCFSLSTDDKLLAASFGSGDVLVWRISDGLLAQRLHHQGHTGPVRSIAFSPDDRSLVSGSDDATAIVWDIRHGRALLRLEGHHGPVKRAAYAPHGVLIATASPVAPFAKIWDALTGACLHSLDIKGYPLQISFSPSGSHLYIDINSCFIFETQNYTHVAELQHEDGGCESSLSRQGDRIVTASMNDQVKIWSALNGEELLTIDHPEKLSYPVAFSPDGTEILAARDADNSAVTFDSRTGELLRVYKLSEVLCYASYSTYGERAAFAYSTGDLQVRDTKSGAFLAKFEALSLEGDRNEGPWFSFGGQNFVVRFSDGLSLLHNIQDVLRLR</sequence>
<dbReference type="Pfam" id="PF00400">
    <property type="entry name" value="WD40"/>
    <property type="match status" value="1"/>
</dbReference>
<keyword evidence="2" id="KW-0677">Repeat</keyword>
<dbReference type="OrthoDB" id="3267146at2759"/>
<dbReference type="PANTHER" id="PTHR19848:SF8">
    <property type="entry name" value="F-BOX AND WD REPEAT DOMAIN CONTAINING 7"/>
    <property type="match status" value="1"/>
</dbReference>
<dbReference type="HOGENOM" id="CLU_000288_57_36_1"/>
<gene>
    <name evidence="4" type="ORF">PHACADRAFT_85938</name>
</gene>
<dbReference type="EMBL" id="JH930469">
    <property type="protein sequence ID" value="EKM58810.1"/>
    <property type="molecule type" value="Genomic_DNA"/>
</dbReference>
<dbReference type="InterPro" id="IPR001680">
    <property type="entry name" value="WD40_rpt"/>
</dbReference>
<keyword evidence="5" id="KW-1185">Reference proteome</keyword>
<reference evidence="4 5" key="1">
    <citation type="journal article" date="2012" name="BMC Genomics">
        <title>Comparative genomics of the white-rot fungi, Phanerochaete carnosa and P. chrysosporium, to elucidate the genetic basis of the distinct wood types they colonize.</title>
        <authorList>
            <person name="Suzuki H."/>
            <person name="MacDonald J."/>
            <person name="Syed K."/>
            <person name="Salamov A."/>
            <person name="Hori C."/>
            <person name="Aerts A."/>
            <person name="Henrissat B."/>
            <person name="Wiebenga A."/>
            <person name="vanKuyk P.A."/>
            <person name="Barry K."/>
            <person name="Lindquist E."/>
            <person name="LaButti K."/>
            <person name="Lapidus A."/>
            <person name="Lucas S."/>
            <person name="Coutinho P."/>
            <person name="Gong Y."/>
            <person name="Samejima M."/>
            <person name="Mahadevan R."/>
            <person name="Abou-Zaid M."/>
            <person name="de Vries R.P."/>
            <person name="Igarashi K."/>
            <person name="Yadav J.S."/>
            <person name="Grigoriev I.V."/>
            <person name="Master E.R."/>
        </authorList>
    </citation>
    <scope>NUCLEOTIDE SEQUENCE [LARGE SCALE GENOMIC DNA]</scope>
    <source>
        <strain evidence="4 5">HHB-10118-sp</strain>
    </source>
</reference>
<evidence type="ECO:0000313" key="5">
    <source>
        <dbReference type="Proteomes" id="UP000008370"/>
    </source>
</evidence>
<evidence type="ECO:0008006" key="6">
    <source>
        <dbReference type="Google" id="ProtNLM"/>
    </source>
</evidence>
<dbReference type="InterPro" id="IPR036322">
    <property type="entry name" value="WD40_repeat_dom_sf"/>
</dbReference>
<dbReference type="InterPro" id="IPR015943">
    <property type="entry name" value="WD40/YVTN_repeat-like_dom_sf"/>
</dbReference>
<evidence type="ECO:0000256" key="1">
    <source>
        <dbReference type="ARBA" id="ARBA00022574"/>
    </source>
</evidence>
<dbReference type="PANTHER" id="PTHR19848">
    <property type="entry name" value="WD40 REPEAT PROTEIN"/>
    <property type="match status" value="1"/>
</dbReference>
<dbReference type="Gene3D" id="2.130.10.10">
    <property type="entry name" value="YVTN repeat-like/Quinoprotein amine dehydrogenase"/>
    <property type="match status" value="2"/>
</dbReference>
<feature type="repeat" description="WD" evidence="3">
    <location>
        <begin position="55"/>
        <end position="96"/>
    </location>
</feature>
<proteinExistence type="predicted"/>
<dbReference type="Proteomes" id="UP000008370">
    <property type="component" value="Unassembled WGS sequence"/>
</dbReference>
<dbReference type="PROSITE" id="PS50082">
    <property type="entry name" value="WD_REPEATS_2"/>
    <property type="match status" value="1"/>
</dbReference>
<evidence type="ECO:0000313" key="4">
    <source>
        <dbReference type="EMBL" id="EKM58810.1"/>
    </source>
</evidence>